<accession>A0A7S3PTM1</accession>
<gene>
    <name evidence="1" type="ORF">ASTO00021_LOCUS19773</name>
</gene>
<proteinExistence type="predicted"/>
<evidence type="ECO:0000313" key="1">
    <source>
        <dbReference type="EMBL" id="CAE0449797.1"/>
    </source>
</evidence>
<name>A0A7S3PTM1_9STRA</name>
<organism evidence="1">
    <name type="scientific">Aplanochytrium stocchinoi</name>
    <dbReference type="NCBI Taxonomy" id="215587"/>
    <lineage>
        <taxon>Eukaryota</taxon>
        <taxon>Sar</taxon>
        <taxon>Stramenopiles</taxon>
        <taxon>Bigyra</taxon>
        <taxon>Labyrinthulomycetes</taxon>
        <taxon>Thraustochytrida</taxon>
        <taxon>Thraustochytriidae</taxon>
        <taxon>Aplanochytrium</taxon>
    </lineage>
</organism>
<reference evidence="1" key="1">
    <citation type="submission" date="2021-01" db="EMBL/GenBank/DDBJ databases">
        <authorList>
            <person name="Corre E."/>
            <person name="Pelletier E."/>
            <person name="Niang G."/>
            <person name="Scheremetjew M."/>
            <person name="Finn R."/>
            <person name="Kale V."/>
            <person name="Holt S."/>
            <person name="Cochrane G."/>
            <person name="Meng A."/>
            <person name="Brown T."/>
            <person name="Cohen L."/>
        </authorList>
    </citation>
    <scope>NUCLEOTIDE SEQUENCE</scope>
    <source>
        <strain evidence="1">GSBS06</strain>
    </source>
</reference>
<dbReference type="AlphaFoldDB" id="A0A7S3PTM1"/>
<sequence>MCTINLSTEEMYMSFSTLRRKRSFGEWNVLRKKPKTASREIYMNLSKLSRKRSFGEWNVLRKTTKNCDLKQSVGEIACIKKEKEIWQRKRRRLSGVVSLAESQHKAMKDSCCCPLCRKGFDSVEDTNMVLERMEKTIVSYEAALSDSKHEEKIQGYVRRLSSFNEVHLNMEVEKQQCDPEWSDFELRKGMMIALREQKFQSVKLGACVACGFEIDSLADFLCDIDRRLKTMASNLL</sequence>
<dbReference type="EMBL" id="HBIN01029683">
    <property type="protein sequence ID" value="CAE0449797.1"/>
    <property type="molecule type" value="Transcribed_RNA"/>
</dbReference>
<protein>
    <submittedName>
        <fullName evidence="1">Uncharacterized protein</fullName>
    </submittedName>
</protein>